<organism evidence="8 9">
    <name type="scientific">Neptunomonas phycophila</name>
    <dbReference type="NCBI Taxonomy" id="1572645"/>
    <lineage>
        <taxon>Bacteria</taxon>
        <taxon>Pseudomonadati</taxon>
        <taxon>Pseudomonadota</taxon>
        <taxon>Gammaproteobacteria</taxon>
        <taxon>Oceanospirillales</taxon>
        <taxon>Oceanospirillaceae</taxon>
        <taxon>Neptunomonas</taxon>
    </lineage>
</organism>
<feature type="domain" description="UreE urease accessory N-terminal" evidence="7">
    <location>
        <begin position="1"/>
        <end position="64"/>
    </location>
</feature>
<dbReference type="Pfam" id="PF05194">
    <property type="entry name" value="UreE_C"/>
    <property type="match status" value="1"/>
</dbReference>
<evidence type="ECO:0000256" key="4">
    <source>
        <dbReference type="ARBA" id="ARBA00023186"/>
    </source>
</evidence>
<dbReference type="Gene3D" id="2.60.260.20">
    <property type="entry name" value="Urease metallochaperone UreE, N-terminal domain"/>
    <property type="match status" value="1"/>
</dbReference>
<dbReference type="EMBL" id="JAUYVO010000009">
    <property type="protein sequence ID" value="MDP2523617.1"/>
    <property type="molecule type" value="Genomic_DNA"/>
</dbReference>
<keyword evidence="4 5" id="KW-0143">Chaperone</keyword>
<keyword evidence="2 5" id="KW-0963">Cytoplasm</keyword>
<evidence type="ECO:0000256" key="1">
    <source>
        <dbReference type="ARBA" id="ARBA00004496"/>
    </source>
</evidence>
<keyword evidence="9" id="KW-1185">Reference proteome</keyword>
<dbReference type="InterPro" id="IPR012406">
    <property type="entry name" value="UreE"/>
</dbReference>
<comment type="similarity">
    <text evidence="5">Belongs to the UreE family.</text>
</comment>
<comment type="caution">
    <text evidence="8">The sequence shown here is derived from an EMBL/GenBank/DDBJ whole genome shotgun (WGS) entry which is preliminary data.</text>
</comment>
<accession>A0ABT9EX52</accession>
<feature type="compositionally biased region" description="Low complexity" evidence="6">
    <location>
        <begin position="134"/>
        <end position="143"/>
    </location>
</feature>
<dbReference type="NCBIfam" id="NF009751">
    <property type="entry name" value="PRK13261.1-1"/>
    <property type="match status" value="1"/>
</dbReference>
<comment type="subcellular location">
    <subcellularLocation>
        <location evidence="1 5">Cytoplasm</location>
    </subcellularLocation>
</comment>
<evidence type="ECO:0000256" key="6">
    <source>
        <dbReference type="SAM" id="MobiDB-lite"/>
    </source>
</evidence>
<dbReference type="SUPFAM" id="SSF69287">
    <property type="entry name" value="Urease metallochaperone UreE, N-terminal domain"/>
    <property type="match status" value="1"/>
</dbReference>
<dbReference type="SMART" id="SM00988">
    <property type="entry name" value="UreE_N"/>
    <property type="match status" value="1"/>
</dbReference>
<comment type="function">
    <text evidence="5">Involved in urease metallocenter assembly. Binds nickel. Probably functions as a nickel donor during metallocenter assembly.</text>
</comment>
<dbReference type="PIRSF" id="PIRSF036402">
    <property type="entry name" value="Ureas_acces_UreE"/>
    <property type="match status" value="1"/>
</dbReference>
<evidence type="ECO:0000313" key="8">
    <source>
        <dbReference type="EMBL" id="MDP2523617.1"/>
    </source>
</evidence>
<dbReference type="InterPro" id="IPR004029">
    <property type="entry name" value="UreE_N"/>
</dbReference>
<dbReference type="Proteomes" id="UP001177341">
    <property type="component" value="Unassembled WGS sequence"/>
</dbReference>
<protein>
    <recommendedName>
        <fullName evidence="5">Urease accessory protein UreE</fullName>
    </recommendedName>
</protein>
<evidence type="ECO:0000256" key="5">
    <source>
        <dbReference type="HAMAP-Rule" id="MF_00822"/>
    </source>
</evidence>
<dbReference type="InterPro" id="IPR007864">
    <property type="entry name" value="UreE_C_dom"/>
</dbReference>
<dbReference type="CDD" id="cd00571">
    <property type="entry name" value="UreE"/>
    <property type="match status" value="1"/>
</dbReference>
<sequence length="161" mass="17748">MKQFIKQVDVSLASQATLSLPINKRIKGRLRVELDTGEEAGLFLQRGITLRDGDQIATEDGYVVRIIAANESVSTVQCHDPLLLIRIAYHLGNRHVPLQVGDGFVRYQHDHVLDDMVKGLGGQVVSEQAPFEPEAGAYGGSSSHGHHEHGHHHAHAHDHEH</sequence>
<dbReference type="HAMAP" id="MF_00822">
    <property type="entry name" value="UreE"/>
    <property type="match status" value="1"/>
</dbReference>
<evidence type="ECO:0000313" key="9">
    <source>
        <dbReference type="Proteomes" id="UP001177341"/>
    </source>
</evidence>
<dbReference type="Gene3D" id="3.30.70.790">
    <property type="entry name" value="UreE, C-terminal domain"/>
    <property type="match status" value="1"/>
</dbReference>
<feature type="compositionally biased region" description="Basic residues" evidence="6">
    <location>
        <begin position="144"/>
        <end position="161"/>
    </location>
</feature>
<feature type="region of interest" description="Disordered" evidence="6">
    <location>
        <begin position="133"/>
        <end position="161"/>
    </location>
</feature>
<evidence type="ECO:0000256" key="2">
    <source>
        <dbReference type="ARBA" id="ARBA00022490"/>
    </source>
</evidence>
<dbReference type="Pfam" id="PF02814">
    <property type="entry name" value="UreE_N"/>
    <property type="match status" value="1"/>
</dbReference>
<dbReference type="SUPFAM" id="SSF69737">
    <property type="entry name" value="Urease metallochaperone UreE, C-terminal domain"/>
    <property type="match status" value="1"/>
</dbReference>
<dbReference type="RefSeq" id="WP_305450970.1">
    <property type="nucleotide sequence ID" value="NZ_JAUYVO010000009.1"/>
</dbReference>
<proteinExistence type="inferred from homology"/>
<keyword evidence="3 5" id="KW-0533">Nickel</keyword>
<gene>
    <name evidence="5 8" type="primary">ureE</name>
    <name evidence="8" type="ORF">Q8W30_13655</name>
</gene>
<evidence type="ECO:0000256" key="3">
    <source>
        <dbReference type="ARBA" id="ARBA00022596"/>
    </source>
</evidence>
<reference evidence="8" key="1">
    <citation type="submission" date="2023-07" db="EMBL/GenBank/DDBJ databases">
        <title>Genome content predicts the carbon catabolic preferences of heterotrophic bacteria.</title>
        <authorList>
            <person name="Gralka M."/>
        </authorList>
    </citation>
    <scope>NUCLEOTIDE SEQUENCE</scope>
    <source>
        <strain evidence="8">5G01</strain>
    </source>
</reference>
<name>A0ABT9EX52_9GAMM</name>
<dbReference type="InterPro" id="IPR036118">
    <property type="entry name" value="UreE_N_sf"/>
</dbReference>
<evidence type="ECO:0000259" key="7">
    <source>
        <dbReference type="SMART" id="SM00988"/>
    </source>
</evidence>